<feature type="domain" description="4Fe-4S His(Cys)3-ligated-type" evidence="13">
    <location>
        <begin position="78"/>
        <end position="117"/>
    </location>
</feature>
<comment type="cofactor">
    <cofactor evidence="1 10">
        <name>[4Fe-4S] cluster</name>
        <dbReference type="ChEBI" id="CHEBI:49883"/>
    </cofactor>
</comment>
<dbReference type="FunFam" id="3.30.70.20:FF:000002">
    <property type="entry name" value="NADH-ubiquinone oxidoreductase 75 kDa subunit"/>
    <property type="match status" value="1"/>
</dbReference>
<dbReference type="GO" id="GO:0051537">
    <property type="term" value="F:2 iron, 2 sulfur cluster binding"/>
    <property type="evidence" value="ECO:0007669"/>
    <property type="project" value="UniProtKB-UniRule"/>
</dbReference>
<dbReference type="GO" id="GO:0046872">
    <property type="term" value="F:metal ion binding"/>
    <property type="evidence" value="ECO:0007669"/>
    <property type="project" value="UniProtKB-UniRule"/>
</dbReference>
<evidence type="ECO:0000259" key="13">
    <source>
        <dbReference type="PROSITE" id="PS51839"/>
    </source>
</evidence>
<keyword evidence="10" id="KW-0001">2Fe-2S</keyword>
<evidence type="ECO:0000256" key="6">
    <source>
        <dbReference type="ARBA" id="ARBA00023004"/>
    </source>
</evidence>
<dbReference type="GO" id="GO:0016651">
    <property type="term" value="F:oxidoreductase activity, acting on NAD(P)H"/>
    <property type="evidence" value="ECO:0007669"/>
    <property type="project" value="InterPro"/>
</dbReference>
<keyword evidence="10" id="KW-0874">Quinone</keyword>
<evidence type="ECO:0000256" key="9">
    <source>
        <dbReference type="ARBA" id="ARBA00047712"/>
    </source>
</evidence>
<keyword evidence="6 10" id="KW-0408">Iron</keyword>
<dbReference type="SMART" id="SM00929">
    <property type="entry name" value="NADH-G_4Fe-4S_3"/>
    <property type="match status" value="1"/>
</dbReference>
<dbReference type="InterPro" id="IPR054351">
    <property type="entry name" value="NADH_UbQ_OxRdtase_ferredoxin"/>
</dbReference>
<dbReference type="GO" id="GO:0051539">
    <property type="term" value="F:4 iron, 4 sulfur cluster binding"/>
    <property type="evidence" value="ECO:0007669"/>
    <property type="project" value="UniProtKB-KW"/>
</dbReference>
<dbReference type="InterPro" id="IPR000283">
    <property type="entry name" value="NADH_UbQ_OxRdtase_75kDa_su_CS"/>
</dbReference>
<comment type="function">
    <text evidence="10">NDH-1 shuttles electrons from NADH, via FMN and iron-sulfur (Fe-S) centers, to quinones in the respiratory chain. Couples the redox reaction to proton translocation (for every two electrons transferred, four hydrogen ions are translocated across the cytoplasmic membrane), and thus conserves the redox energy in a proton gradient.</text>
</comment>
<keyword evidence="7 10" id="KW-0411">Iron-sulfur</keyword>
<evidence type="ECO:0000313" key="15">
    <source>
        <dbReference type="Proteomes" id="UP000183287"/>
    </source>
</evidence>
<dbReference type="OrthoDB" id="9810782at2"/>
<dbReference type="Pfam" id="PF00384">
    <property type="entry name" value="Molybdopterin"/>
    <property type="match status" value="1"/>
</dbReference>
<dbReference type="GO" id="GO:0042773">
    <property type="term" value="P:ATP synthesis coupled electron transport"/>
    <property type="evidence" value="ECO:0007669"/>
    <property type="project" value="InterPro"/>
</dbReference>
<keyword evidence="15" id="KW-1185">Reference proteome</keyword>
<dbReference type="GO" id="GO:0016020">
    <property type="term" value="C:membrane"/>
    <property type="evidence" value="ECO:0007669"/>
    <property type="project" value="InterPro"/>
</dbReference>
<proteinExistence type="inferred from homology"/>
<dbReference type="SUPFAM" id="SSF54292">
    <property type="entry name" value="2Fe-2S ferredoxin-like"/>
    <property type="match status" value="1"/>
</dbReference>
<dbReference type="PANTHER" id="PTHR43105:SF13">
    <property type="entry name" value="NADH-UBIQUINONE OXIDOREDUCTASE 75 KDA SUBUNIT, MITOCHONDRIAL"/>
    <property type="match status" value="1"/>
</dbReference>
<dbReference type="GO" id="GO:0008137">
    <property type="term" value="F:NADH dehydrogenase (ubiquinone) activity"/>
    <property type="evidence" value="ECO:0007669"/>
    <property type="project" value="UniProtKB-UniRule"/>
</dbReference>
<gene>
    <name evidence="14" type="ORF">SAMN05421863_100824</name>
</gene>
<evidence type="ECO:0000256" key="1">
    <source>
        <dbReference type="ARBA" id="ARBA00001966"/>
    </source>
</evidence>
<comment type="similarity">
    <text evidence="2 10">Belongs to the complex I 75 kDa subunit family.</text>
</comment>
<comment type="cofactor">
    <cofactor evidence="10">
        <name>[2Fe-2S] cluster</name>
        <dbReference type="ChEBI" id="CHEBI:190135"/>
    </cofactor>
    <text evidence="10">Binds 1 [2Fe-2S] cluster per subunit.</text>
</comment>
<dbReference type="Proteomes" id="UP000183287">
    <property type="component" value="Unassembled WGS sequence"/>
</dbReference>
<dbReference type="SUPFAM" id="SSF53706">
    <property type="entry name" value="Formate dehydrogenase/DMSO reductase, domains 1-3"/>
    <property type="match status" value="1"/>
</dbReference>
<evidence type="ECO:0000256" key="4">
    <source>
        <dbReference type="ARBA" id="ARBA00022723"/>
    </source>
</evidence>
<dbReference type="InterPro" id="IPR006656">
    <property type="entry name" value="Mopterin_OxRdtase"/>
</dbReference>
<dbReference type="PROSITE" id="PS00643">
    <property type="entry name" value="COMPLEX1_75K_3"/>
    <property type="match status" value="1"/>
</dbReference>
<dbReference type="InterPro" id="IPR036010">
    <property type="entry name" value="2Fe-2S_ferredoxin-like_sf"/>
</dbReference>
<dbReference type="PROSITE" id="PS51669">
    <property type="entry name" value="4FE4S_MOW_BIS_MGD"/>
    <property type="match status" value="1"/>
</dbReference>
<dbReference type="InterPro" id="IPR050123">
    <property type="entry name" value="Prok_molybdopt-oxidoreductase"/>
</dbReference>
<dbReference type="Gene3D" id="2.20.25.90">
    <property type="entry name" value="ADC-like domains"/>
    <property type="match status" value="1"/>
</dbReference>
<evidence type="ECO:0000256" key="7">
    <source>
        <dbReference type="ARBA" id="ARBA00023014"/>
    </source>
</evidence>
<evidence type="ECO:0000256" key="8">
    <source>
        <dbReference type="ARBA" id="ARBA00023027"/>
    </source>
</evidence>
<protein>
    <recommendedName>
        <fullName evidence="10">NADH-quinone oxidoreductase</fullName>
        <ecNumber evidence="10">7.1.1.-</ecNumber>
    </recommendedName>
</protein>
<dbReference type="InterPro" id="IPR019574">
    <property type="entry name" value="NADH_UbQ_OxRdtase_Gsu_4Fe4S-bd"/>
</dbReference>
<keyword evidence="4 10" id="KW-0479">Metal-binding</keyword>
<evidence type="ECO:0000256" key="5">
    <source>
        <dbReference type="ARBA" id="ARBA00022967"/>
    </source>
</evidence>
<dbReference type="RefSeq" id="WP_074904252.1">
    <property type="nucleotide sequence ID" value="NZ_FOUB01000008.1"/>
</dbReference>
<dbReference type="CDD" id="cd02772">
    <property type="entry name" value="MopB_NDH-1_NuoG2"/>
    <property type="match status" value="1"/>
</dbReference>
<dbReference type="Gene3D" id="3.40.228.10">
    <property type="entry name" value="Dimethylsulfoxide Reductase, domain 2"/>
    <property type="match status" value="1"/>
</dbReference>
<keyword evidence="3 10" id="KW-0004">4Fe-4S</keyword>
<dbReference type="PROSITE" id="PS00641">
    <property type="entry name" value="COMPLEX1_75K_1"/>
    <property type="match status" value="1"/>
</dbReference>
<dbReference type="Gene3D" id="3.10.20.740">
    <property type="match status" value="1"/>
</dbReference>
<dbReference type="NCBIfam" id="TIGR01973">
    <property type="entry name" value="NuoG"/>
    <property type="match status" value="1"/>
</dbReference>
<sequence>MINIEINGKQVTVSKGSTVMDGARQLGIYIPHFCYHKKLSIAANCRMCLVQVEKAPKPLPACATPATEGMKVYTHSQQAVTAQKGVMEFLLINHPLDCPICDQGGECQLQDLAVGYGASESRYQEEKRVVTNKNLGPLISTDMTRCIHCTRCVRFGQEIAGIMELGMAGRGEHSEILSFVGKTVDSELSGNVIDLCPVGALVSKPFRYTARPWELSRRKSISPHCGLGSNLVVQVKLDRVMRVLPRDNEEINECWLSDKDRFSYEGLNSEDRLTTPMIKRNGQWHTCDWQEALIFTVESLKSVMERHGVKGIGALGSAHSTLEELFLLQKLIRALGGGNIDHRVRQSDFRADSHLQGVPWLGMSIADIPQLKSVLIVGSTLRKDHPLLAHRFRQAVKNGAQLSIINPMDDDLLMKIANRAIAAPSEMVHMLARVLKAIMETKSSEGISEHIMQSLEAVKITDDARAIANSLLANSPAAIFLGNIAQHHPSYADIHAIAQVIATLTGAKFGFLGEAANSVGAYLAGAIPNQGVLGSEIKRAEHGSQFNAAQMLGNSSNNVVTPCQAYILMNLEPEFDAYNPQQAMKVMSNAEFVVALSSFKGNVANYADVILPIAPFTETSGTFVNTEGRVQSFNGVVAPLGDTRPGWKVLRVLGNLLQLEGFDYETSEQIRAQVIPAEDAITRYLSNDIKDYEVRISSEEMAGLQRIGEVPIYQADPIVRRAESLQLTRDAAPPKTWLSSALLEQFNVSEGEIVRVKQGEGEAQFEVACDDGLPANCVRVACAHSNSIALGEMFGEISVEKL</sequence>
<dbReference type="PROSITE" id="PS00642">
    <property type="entry name" value="COMPLEX1_75K_2"/>
    <property type="match status" value="1"/>
</dbReference>
<feature type="domain" description="2Fe-2S ferredoxin-type" evidence="11">
    <location>
        <begin position="1"/>
        <end position="78"/>
    </location>
</feature>
<evidence type="ECO:0000256" key="2">
    <source>
        <dbReference type="ARBA" id="ARBA00005404"/>
    </source>
</evidence>
<dbReference type="Pfam" id="PF13510">
    <property type="entry name" value="Fer2_4"/>
    <property type="match status" value="1"/>
</dbReference>
<evidence type="ECO:0000256" key="10">
    <source>
        <dbReference type="RuleBase" id="RU003525"/>
    </source>
</evidence>
<dbReference type="GO" id="GO:0048038">
    <property type="term" value="F:quinone binding"/>
    <property type="evidence" value="ECO:0007669"/>
    <property type="project" value="UniProtKB-UniRule"/>
</dbReference>
<dbReference type="EC" id="7.1.1.-" evidence="10"/>
<dbReference type="Gene3D" id="3.30.70.20">
    <property type="match status" value="1"/>
</dbReference>
<organism evidence="14 15">
    <name type="scientific">Nitrosomonas communis</name>
    <dbReference type="NCBI Taxonomy" id="44574"/>
    <lineage>
        <taxon>Bacteria</taxon>
        <taxon>Pseudomonadati</taxon>
        <taxon>Pseudomonadota</taxon>
        <taxon>Betaproteobacteria</taxon>
        <taxon>Nitrosomonadales</taxon>
        <taxon>Nitrosomonadaceae</taxon>
        <taxon>Nitrosomonas</taxon>
    </lineage>
</organism>
<dbReference type="PANTHER" id="PTHR43105">
    <property type="entry name" value="RESPIRATORY NITRATE REDUCTASE"/>
    <property type="match status" value="1"/>
</dbReference>
<keyword evidence="8 10" id="KW-0520">NAD</keyword>
<evidence type="ECO:0000259" key="11">
    <source>
        <dbReference type="PROSITE" id="PS51085"/>
    </source>
</evidence>
<accession>A0A1I4M055</accession>
<dbReference type="EMBL" id="FOUB01000008">
    <property type="protein sequence ID" value="SFL96788.1"/>
    <property type="molecule type" value="Genomic_DNA"/>
</dbReference>
<dbReference type="SUPFAM" id="SSF54862">
    <property type="entry name" value="4Fe-4S ferredoxins"/>
    <property type="match status" value="1"/>
</dbReference>
<dbReference type="FunFam" id="3.10.20.740:FF:000001">
    <property type="entry name" value="NADH-quinone oxidoreductase subunit G"/>
    <property type="match status" value="1"/>
</dbReference>
<dbReference type="STRING" id="44574.AAW31_03855"/>
<keyword evidence="5 10" id="KW-1278">Translocase</keyword>
<dbReference type="InterPro" id="IPR006963">
    <property type="entry name" value="Mopterin_OxRdtase_4Fe-4S_dom"/>
</dbReference>
<dbReference type="Pfam" id="PF10588">
    <property type="entry name" value="NADH-G_4Fe-4S_3"/>
    <property type="match status" value="1"/>
</dbReference>
<name>A0A1I4M055_9PROT</name>
<dbReference type="CDD" id="cd00207">
    <property type="entry name" value="fer2"/>
    <property type="match status" value="1"/>
</dbReference>
<dbReference type="PROSITE" id="PS51839">
    <property type="entry name" value="4FE4S_HC3"/>
    <property type="match status" value="1"/>
</dbReference>
<feature type="domain" description="4Fe-4S Mo/W bis-MGD-type" evidence="12">
    <location>
        <begin position="215"/>
        <end position="271"/>
    </location>
</feature>
<dbReference type="Gene3D" id="3.40.50.740">
    <property type="match status" value="2"/>
</dbReference>
<evidence type="ECO:0000313" key="14">
    <source>
        <dbReference type="EMBL" id="SFL96788.1"/>
    </source>
</evidence>
<dbReference type="InterPro" id="IPR010228">
    <property type="entry name" value="NADH_UbQ_OxRdtase_Gsu"/>
</dbReference>
<dbReference type="FunFam" id="3.30.200.210:FF:000002">
    <property type="entry name" value="NADH-ubiquinone oxidoreductase 75 kDa subunit"/>
    <property type="match status" value="1"/>
</dbReference>
<evidence type="ECO:0000259" key="12">
    <source>
        <dbReference type="PROSITE" id="PS51669"/>
    </source>
</evidence>
<dbReference type="PROSITE" id="PS51085">
    <property type="entry name" value="2FE2S_FER_2"/>
    <property type="match status" value="1"/>
</dbReference>
<dbReference type="Pfam" id="PF22151">
    <property type="entry name" value="Fer4_NDSU1"/>
    <property type="match status" value="1"/>
</dbReference>
<comment type="catalytic activity">
    <reaction evidence="9 10">
        <text>a quinone + NADH + 5 H(+)(in) = a quinol + NAD(+) + 4 H(+)(out)</text>
        <dbReference type="Rhea" id="RHEA:57888"/>
        <dbReference type="ChEBI" id="CHEBI:15378"/>
        <dbReference type="ChEBI" id="CHEBI:24646"/>
        <dbReference type="ChEBI" id="CHEBI:57540"/>
        <dbReference type="ChEBI" id="CHEBI:57945"/>
        <dbReference type="ChEBI" id="CHEBI:132124"/>
    </reaction>
</comment>
<dbReference type="Pfam" id="PF22117">
    <property type="entry name" value="Fer4_Nqo3"/>
    <property type="match status" value="1"/>
</dbReference>
<evidence type="ECO:0000256" key="3">
    <source>
        <dbReference type="ARBA" id="ARBA00022485"/>
    </source>
</evidence>
<dbReference type="AlphaFoldDB" id="A0A1I4M055"/>
<dbReference type="InterPro" id="IPR001041">
    <property type="entry name" value="2Fe-2S_ferredoxin-type"/>
</dbReference>
<reference evidence="15" key="1">
    <citation type="submission" date="2016-10" db="EMBL/GenBank/DDBJ databases">
        <authorList>
            <person name="Varghese N."/>
            <person name="Submissions S."/>
        </authorList>
    </citation>
    <scope>NUCLEOTIDE SEQUENCE [LARGE SCALE GENOMIC DNA]</scope>
    <source>
        <strain evidence="15">Nm44</strain>
    </source>
</reference>